<reference evidence="2 3" key="1">
    <citation type="submission" date="2016-11" db="EMBL/GenBank/DDBJ databases">
        <authorList>
            <person name="Varghese N."/>
            <person name="Submissions S."/>
        </authorList>
    </citation>
    <scope>NUCLEOTIDE SEQUENCE [LARGE SCALE GENOMIC DNA]</scope>
    <source>
        <strain evidence="2 3">DSM 21988</strain>
    </source>
</reference>
<proteinExistence type="predicted"/>
<dbReference type="PANTHER" id="PTHR43236:SF2">
    <property type="entry name" value="BLL0069 PROTEIN"/>
    <property type="match status" value="1"/>
</dbReference>
<dbReference type="InterPro" id="IPR052345">
    <property type="entry name" value="Rad_response_metalloprotease"/>
</dbReference>
<evidence type="ECO:0000313" key="2">
    <source>
        <dbReference type="EMBL" id="SHJ77565.1"/>
    </source>
</evidence>
<protein>
    <recommendedName>
        <fullName evidence="1">IrrE N-terminal-like domain-containing protein</fullName>
    </recommendedName>
</protein>
<accession>A0ABY1IPH6</accession>
<dbReference type="InterPro" id="IPR010359">
    <property type="entry name" value="IrrE_HExxH"/>
</dbReference>
<name>A0ABY1IPH6_9HYPH</name>
<dbReference type="EMBL" id="FQZC01000004">
    <property type="protein sequence ID" value="SHJ77565.1"/>
    <property type="molecule type" value="Genomic_DNA"/>
</dbReference>
<organism evidence="2 3">
    <name type="scientific">Aureimonas altamirensis DSM 21988</name>
    <dbReference type="NCBI Taxonomy" id="1121026"/>
    <lineage>
        <taxon>Bacteria</taxon>
        <taxon>Pseudomonadati</taxon>
        <taxon>Pseudomonadota</taxon>
        <taxon>Alphaproteobacteria</taxon>
        <taxon>Hyphomicrobiales</taxon>
        <taxon>Aurantimonadaceae</taxon>
        <taxon>Aureimonas</taxon>
    </lineage>
</organism>
<dbReference type="Proteomes" id="UP000184290">
    <property type="component" value="Unassembled WGS sequence"/>
</dbReference>
<evidence type="ECO:0000313" key="3">
    <source>
        <dbReference type="Proteomes" id="UP000184290"/>
    </source>
</evidence>
<comment type="caution">
    <text evidence="2">The sequence shown here is derived from an EMBL/GenBank/DDBJ whole genome shotgun (WGS) entry which is preliminary data.</text>
</comment>
<keyword evidence="3" id="KW-1185">Reference proteome</keyword>
<gene>
    <name evidence="2" type="ORF">SAMN02745911_3287</name>
</gene>
<dbReference type="Pfam" id="PF06114">
    <property type="entry name" value="Peptidase_M78"/>
    <property type="match status" value="1"/>
</dbReference>
<sequence length="179" mass="20097">MRRGFKSEANWWSREMRRELELQPIDPICPWALCEHLGIPVQALSEFGQHASEAVAYLGTPKGRKEFSAVTGVDCGHRFIIHNDTHNRKRQASNLAHEIAHALLQHPAHAMLNAHGQRIYDRMLEEEAGWLGPALLISEEAALHIAATMTNEQASEIYGASLDVVRMRLNVLGAHRRVA</sequence>
<evidence type="ECO:0000259" key="1">
    <source>
        <dbReference type="Pfam" id="PF06114"/>
    </source>
</evidence>
<dbReference type="PANTHER" id="PTHR43236">
    <property type="entry name" value="ANTITOXIN HIGA1"/>
    <property type="match status" value="1"/>
</dbReference>
<dbReference type="Gene3D" id="1.10.10.2910">
    <property type="match status" value="1"/>
</dbReference>
<feature type="domain" description="IrrE N-terminal-like" evidence="1">
    <location>
        <begin position="34"/>
        <end position="170"/>
    </location>
</feature>